<dbReference type="RefSeq" id="WP_034960836.1">
    <property type="nucleotide sequence ID" value="NZ_JMIW01000006.1"/>
</dbReference>
<dbReference type="AlphaFoldDB" id="A0A074M3A3"/>
<dbReference type="GO" id="GO:0005506">
    <property type="term" value="F:iron ion binding"/>
    <property type="evidence" value="ECO:0007669"/>
    <property type="project" value="UniProtKB-ARBA"/>
</dbReference>
<organism evidence="3 4">
    <name type="scientific">Erythrobacter longus</name>
    <dbReference type="NCBI Taxonomy" id="1044"/>
    <lineage>
        <taxon>Bacteria</taxon>
        <taxon>Pseudomonadati</taxon>
        <taxon>Pseudomonadota</taxon>
        <taxon>Alphaproteobacteria</taxon>
        <taxon>Sphingomonadales</taxon>
        <taxon>Erythrobacteraceae</taxon>
        <taxon>Erythrobacter/Porphyrobacter group</taxon>
        <taxon>Erythrobacter</taxon>
    </lineage>
</organism>
<dbReference type="PANTHER" id="PTHR20883:SF15">
    <property type="entry name" value="PHYTANOYL-COA DIOXYGENASE DOMAIN-CONTAINING PROTEIN 1"/>
    <property type="match status" value="1"/>
</dbReference>
<keyword evidence="4" id="KW-1185">Reference proteome</keyword>
<dbReference type="Gene3D" id="2.60.120.620">
    <property type="entry name" value="q2cbj1_9rhob like domain"/>
    <property type="match status" value="1"/>
</dbReference>
<dbReference type="Pfam" id="PF05721">
    <property type="entry name" value="PhyH"/>
    <property type="match status" value="1"/>
</dbReference>
<dbReference type="STRING" id="1044.EH31_13395"/>
<dbReference type="GO" id="GO:0016706">
    <property type="term" value="F:2-oxoglutarate-dependent dioxygenase activity"/>
    <property type="evidence" value="ECO:0007669"/>
    <property type="project" value="UniProtKB-ARBA"/>
</dbReference>
<dbReference type="eggNOG" id="COG5285">
    <property type="taxonomic scope" value="Bacteria"/>
</dbReference>
<keyword evidence="2" id="KW-0408">Iron</keyword>
<accession>A0A074M3A3</accession>
<dbReference type="InterPro" id="IPR008775">
    <property type="entry name" value="Phytyl_CoA_dOase-like"/>
</dbReference>
<evidence type="ECO:0000256" key="1">
    <source>
        <dbReference type="ARBA" id="ARBA00022723"/>
    </source>
</evidence>
<keyword evidence="3" id="KW-0560">Oxidoreductase</keyword>
<dbReference type="EMBL" id="JMIW01000006">
    <property type="protein sequence ID" value="KEO89036.1"/>
    <property type="molecule type" value="Genomic_DNA"/>
</dbReference>
<dbReference type="PANTHER" id="PTHR20883">
    <property type="entry name" value="PHYTANOYL-COA DIOXYGENASE DOMAIN CONTAINING 1"/>
    <property type="match status" value="1"/>
</dbReference>
<dbReference type="SUPFAM" id="SSF51197">
    <property type="entry name" value="Clavaminate synthase-like"/>
    <property type="match status" value="1"/>
</dbReference>
<evidence type="ECO:0000313" key="3">
    <source>
        <dbReference type="EMBL" id="KEO89036.1"/>
    </source>
</evidence>
<name>A0A074M3A3_ERYLO</name>
<evidence type="ECO:0000256" key="2">
    <source>
        <dbReference type="ARBA" id="ARBA00023004"/>
    </source>
</evidence>
<dbReference type="OrthoDB" id="7359449at2"/>
<keyword evidence="1" id="KW-0479">Metal-binding</keyword>
<sequence length="279" mass="31872">MLSEHDIQAFKKQGYIVLEDFKPREELEELRKAAGAIIDDFDAEGQRSIFTTKEETRPRDDYFLTSGDKVRCFFEEEAFDADGQLAQEKALSINKIGHAMHDLDPVFARFSRDPKCGAVAKALGQKTPQIWQSMYIFKQPRIGGEVHWHQDATFFYTTPISVLTFWFAIDDATIENGCLWVSKDGIDTPLRQRFCLKDGATQMDDLSDDPWPDDMCAMPLEVKAGTLVLFHGLLPHYSPPNRSDKPRHAFTLHVTDGACDYSKLNWIQRSPDFPVRGFE</sequence>
<comment type="caution">
    <text evidence="3">The sequence shown here is derived from an EMBL/GenBank/DDBJ whole genome shotgun (WGS) entry which is preliminary data.</text>
</comment>
<evidence type="ECO:0000313" key="4">
    <source>
        <dbReference type="Proteomes" id="UP000027647"/>
    </source>
</evidence>
<proteinExistence type="predicted"/>
<reference evidence="3 4" key="1">
    <citation type="submission" date="2014-04" db="EMBL/GenBank/DDBJ databases">
        <title>A comprehensive comparison of genomes of Erythrobacter spp. strains.</title>
        <authorList>
            <person name="Zheng Q."/>
        </authorList>
    </citation>
    <scope>NUCLEOTIDE SEQUENCE [LARGE SCALE GENOMIC DNA]</scope>
    <source>
        <strain evidence="3 4">DSM 6997</strain>
    </source>
</reference>
<dbReference type="Proteomes" id="UP000027647">
    <property type="component" value="Unassembled WGS sequence"/>
</dbReference>
<protein>
    <submittedName>
        <fullName evidence="3">Phytanoyl-CoA dioxygenase</fullName>
    </submittedName>
</protein>
<keyword evidence="3" id="KW-0223">Dioxygenase</keyword>
<gene>
    <name evidence="3" type="ORF">EH31_13395</name>
</gene>